<dbReference type="PANTHER" id="PTHR35145">
    <property type="entry name" value="CYTOPLASMIC PROTEIN-RELATED"/>
    <property type="match status" value="1"/>
</dbReference>
<dbReference type="KEGG" id="nib:GU926_02850"/>
<protein>
    <submittedName>
        <fullName evidence="1">MmcQ/YjbR family DNA-binding protein</fullName>
    </submittedName>
</protein>
<dbReference type="Proteomes" id="UP000464214">
    <property type="component" value="Chromosome"/>
</dbReference>
<dbReference type="InterPro" id="IPR038056">
    <property type="entry name" value="YjbR-like_sf"/>
</dbReference>
<dbReference type="EMBL" id="CP047897">
    <property type="protein sequence ID" value="QHL86436.1"/>
    <property type="molecule type" value="Genomic_DNA"/>
</dbReference>
<dbReference type="PANTHER" id="PTHR35145:SF1">
    <property type="entry name" value="CYTOPLASMIC PROTEIN"/>
    <property type="match status" value="1"/>
</dbReference>
<dbReference type="InterPro" id="IPR007351">
    <property type="entry name" value="YjbR"/>
</dbReference>
<dbReference type="AlphaFoldDB" id="A0A6P1NRH9"/>
<dbReference type="Gene3D" id="3.90.1150.30">
    <property type="match status" value="1"/>
</dbReference>
<name>A0A6P1NRH9_9BACT</name>
<organism evidence="1 2">
    <name type="scientific">Nibribacter ruber</name>
    <dbReference type="NCBI Taxonomy" id="2698458"/>
    <lineage>
        <taxon>Bacteria</taxon>
        <taxon>Pseudomonadati</taxon>
        <taxon>Bacteroidota</taxon>
        <taxon>Cytophagia</taxon>
        <taxon>Cytophagales</taxon>
        <taxon>Hymenobacteraceae</taxon>
        <taxon>Nibribacter</taxon>
    </lineage>
</organism>
<dbReference type="SUPFAM" id="SSF142906">
    <property type="entry name" value="YjbR-like"/>
    <property type="match status" value="1"/>
</dbReference>
<dbReference type="InterPro" id="IPR058532">
    <property type="entry name" value="YjbR/MT2646/Rv2570-like"/>
</dbReference>
<keyword evidence="2" id="KW-1185">Reference proteome</keyword>
<accession>A0A6P1NRH9</accession>
<gene>
    <name evidence="1" type="ORF">GU926_02850</name>
</gene>
<dbReference type="RefSeq" id="WP_160688822.1">
    <property type="nucleotide sequence ID" value="NZ_CP047897.1"/>
</dbReference>
<proteinExistence type="predicted"/>
<evidence type="ECO:0000313" key="2">
    <source>
        <dbReference type="Proteomes" id="UP000464214"/>
    </source>
</evidence>
<evidence type="ECO:0000313" key="1">
    <source>
        <dbReference type="EMBL" id="QHL86436.1"/>
    </source>
</evidence>
<reference evidence="1 2" key="1">
    <citation type="submission" date="2020-01" db="EMBL/GenBank/DDBJ databases">
        <authorList>
            <person name="Kim M."/>
        </authorList>
    </citation>
    <scope>NUCLEOTIDE SEQUENCE [LARGE SCALE GENOMIC DNA]</scope>
    <source>
        <strain evidence="1 2">BT10</strain>
    </source>
</reference>
<dbReference type="GO" id="GO:0003677">
    <property type="term" value="F:DNA binding"/>
    <property type="evidence" value="ECO:0007669"/>
    <property type="project" value="UniProtKB-KW"/>
</dbReference>
<sequence length="117" mass="13375">MNIEEFRDYCLSKPQVEETLPFGEDTLVYKVAGKMFAMCSLNNYAEGVNLKCDPERAAELRDQYPAIQPGYHMNKKHWNTILAEAFLPMGLLPELIDHSYELVVKGLPKKAREELGL</sequence>
<dbReference type="Pfam" id="PF04237">
    <property type="entry name" value="YjbR"/>
    <property type="match status" value="1"/>
</dbReference>
<keyword evidence="1" id="KW-0238">DNA-binding</keyword>